<dbReference type="InterPro" id="IPR005804">
    <property type="entry name" value="FA_desaturase_dom"/>
</dbReference>
<evidence type="ECO:0000259" key="7">
    <source>
        <dbReference type="Pfam" id="PF00487"/>
    </source>
</evidence>
<evidence type="ECO:0000256" key="2">
    <source>
        <dbReference type="ARBA" id="ARBA00005189"/>
    </source>
</evidence>
<evidence type="ECO:0000256" key="6">
    <source>
        <dbReference type="SAM" id="Phobius"/>
    </source>
</evidence>
<organism evidence="9">
    <name type="scientific">Patella vulgata</name>
    <name type="common">Common limpet</name>
    <dbReference type="NCBI Taxonomy" id="6465"/>
    <lineage>
        <taxon>Eukaryota</taxon>
        <taxon>Metazoa</taxon>
        <taxon>Spiralia</taxon>
        <taxon>Lophotrochozoa</taxon>
        <taxon>Mollusca</taxon>
        <taxon>Gastropoda</taxon>
        <taxon>Patellogastropoda</taxon>
        <taxon>Patelloidea</taxon>
        <taxon>Patellidae</taxon>
        <taxon>Patella</taxon>
    </lineage>
</organism>
<keyword evidence="6" id="KW-0812">Transmembrane</keyword>
<dbReference type="Pfam" id="PF11960">
    <property type="entry name" value="DUF3474"/>
    <property type="match status" value="1"/>
</dbReference>
<evidence type="ECO:0000256" key="4">
    <source>
        <dbReference type="ARBA" id="ARBA00023002"/>
    </source>
</evidence>
<dbReference type="CDD" id="cd03507">
    <property type="entry name" value="Delta12-FADS-like"/>
    <property type="match status" value="1"/>
</dbReference>
<evidence type="ECO:0000313" key="9">
    <source>
        <dbReference type="EMBL" id="ATV93528.1"/>
    </source>
</evidence>
<keyword evidence="5 6" id="KW-0472">Membrane</keyword>
<feature type="transmembrane region" description="Helical" evidence="6">
    <location>
        <begin position="227"/>
        <end position="243"/>
    </location>
</feature>
<name>A0A2H4NNK1_PATVU</name>
<protein>
    <submittedName>
        <fullName evidence="9">Omega-3 desaturase-like A</fullName>
    </submittedName>
</protein>
<proteinExistence type="evidence at transcript level"/>
<feature type="transmembrane region" description="Helical" evidence="6">
    <location>
        <begin position="138"/>
        <end position="161"/>
    </location>
</feature>
<evidence type="ECO:0000259" key="8">
    <source>
        <dbReference type="Pfam" id="PF11960"/>
    </source>
</evidence>
<dbReference type="EMBL" id="KY658241">
    <property type="protein sequence ID" value="ATV93528.1"/>
    <property type="molecule type" value="mRNA"/>
</dbReference>
<keyword evidence="6" id="KW-1133">Transmembrane helix</keyword>
<evidence type="ECO:0000256" key="3">
    <source>
        <dbReference type="ARBA" id="ARBA00009295"/>
    </source>
</evidence>
<dbReference type="AlphaFoldDB" id="A0A2H4NNK1"/>
<accession>A0A2H4NNK1</accession>
<evidence type="ECO:0000256" key="1">
    <source>
        <dbReference type="ARBA" id="ARBA00004370"/>
    </source>
</evidence>
<dbReference type="GO" id="GO:0016717">
    <property type="term" value="F:oxidoreductase activity, acting on paired donors, with oxidation of a pair of donors resulting in the reduction of molecular oxygen to two molecules of water"/>
    <property type="evidence" value="ECO:0007669"/>
    <property type="project" value="InterPro"/>
</dbReference>
<feature type="transmembrane region" description="Helical" evidence="6">
    <location>
        <begin position="113"/>
        <end position="132"/>
    </location>
</feature>
<sequence length="420" mass="48023">MKIDEIEFQTTAAAETETANKADPKIPELTVTHACSDNSDPSIDNEQNGYIRHRSTTNGKQHESSVLNGNGTSHVKDTGKVDMLTAKLPTLSEIKAALPRHCFRPTVAESMYYVVKDMILVAAMFCLAQWLLGFKSYVLLALLTPIYWFAQGTLFFSIFVLGHDCNHGSFSSYALLNDCLGTVLHTLVMTPYYPWKLSHRHHHNNTGNMDKDEIFYPVREKDNNKNSFLPLFGLGFGWMAYLWKGFGPRPMNHWIPSHPIFARHLLGCALSIASIALWLVCLYFYASKMGLGNLLYHYAVPVFICGCYIVVVTFLHHSDLELPWYGENSWDNVRGKLSSVDRDYGMIHDVIHTIGTHQVHHLFPVIPHYHLREATKHFRKAFPQLVHIRNTPILPAFWEMFFKYTSQSIVANDAKIHYYK</sequence>
<dbReference type="Pfam" id="PF00487">
    <property type="entry name" value="FA_desaturase"/>
    <property type="match status" value="1"/>
</dbReference>
<dbReference type="GO" id="GO:0006629">
    <property type="term" value="P:lipid metabolic process"/>
    <property type="evidence" value="ECO:0007669"/>
    <property type="project" value="InterPro"/>
</dbReference>
<feature type="domain" description="Fatty acid desaturase N-terminal" evidence="8">
    <location>
        <begin position="76"/>
        <end position="123"/>
    </location>
</feature>
<dbReference type="InterPro" id="IPR012171">
    <property type="entry name" value="Fatty_acid_desaturase"/>
</dbReference>
<reference evidence="9" key="1">
    <citation type="submission" date="2017-02" db="EMBL/GenBank/DDBJ databases">
        <title>Marine invertebrates are primary producers of omega3 polyunsaturated fatty acids.</title>
        <authorList>
            <person name="Kabeya N."/>
            <person name="Fonseca M.M."/>
            <person name="Navarro J.C."/>
            <person name="Francis D."/>
            <person name="Bay L.K."/>
            <person name="Ferrier D.E.K."/>
            <person name="Tocher D.R."/>
            <person name="Castro L.F.C."/>
            <person name="Monroig O."/>
        </authorList>
    </citation>
    <scope>NUCLEOTIDE SEQUENCE</scope>
</reference>
<comment type="pathway">
    <text evidence="2">Lipid metabolism.</text>
</comment>
<dbReference type="GO" id="GO:0016020">
    <property type="term" value="C:membrane"/>
    <property type="evidence" value="ECO:0007669"/>
    <property type="project" value="UniProtKB-SubCell"/>
</dbReference>
<feature type="transmembrane region" description="Helical" evidence="6">
    <location>
        <begin position="298"/>
        <end position="315"/>
    </location>
</feature>
<feature type="domain" description="Fatty acid desaturase" evidence="7">
    <location>
        <begin position="147"/>
        <end position="385"/>
    </location>
</feature>
<comment type="subcellular location">
    <subcellularLocation>
        <location evidence="1">Membrane</location>
    </subcellularLocation>
</comment>
<evidence type="ECO:0000256" key="5">
    <source>
        <dbReference type="ARBA" id="ARBA00023136"/>
    </source>
</evidence>
<dbReference type="PANTHER" id="PTHR32100">
    <property type="entry name" value="OMEGA-6 FATTY ACID DESATURASE, CHLOROPLASTIC"/>
    <property type="match status" value="1"/>
</dbReference>
<dbReference type="InterPro" id="IPR021863">
    <property type="entry name" value="FAS_N"/>
</dbReference>
<comment type="similarity">
    <text evidence="3">Belongs to the fatty acid desaturase type 1 family.</text>
</comment>
<feature type="transmembrane region" description="Helical" evidence="6">
    <location>
        <begin position="264"/>
        <end position="286"/>
    </location>
</feature>
<keyword evidence="4" id="KW-0560">Oxidoreductase</keyword>